<keyword evidence="1" id="KW-0472">Membrane</keyword>
<sequence>MRLLLVLYPLIILGLVGIAIRRPWARYDTKGVEPDSSRCNHTRSNDLKRLHCWMPGIVGGLVAVVVLLLLLLVHLLYKYGYKRRVQDFLAKFTPLELRSPAHR</sequence>
<evidence type="ECO:0000256" key="1">
    <source>
        <dbReference type="SAM" id="Phobius"/>
    </source>
</evidence>
<proteinExistence type="predicted"/>
<accession>A0AAN6ML94</accession>
<feature type="transmembrane region" description="Helical" evidence="1">
    <location>
        <begin position="53"/>
        <end position="77"/>
    </location>
</feature>
<reference evidence="2" key="2">
    <citation type="submission" date="2023-05" db="EMBL/GenBank/DDBJ databases">
        <authorList>
            <consortium name="Lawrence Berkeley National Laboratory"/>
            <person name="Steindorff A."/>
            <person name="Hensen N."/>
            <person name="Bonometti L."/>
            <person name="Westerberg I."/>
            <person name="Brannstrom I.O."/>
            <person name="Guillou S."/>
            <person name="Cros-Aarteil S."/>
            <person name="Calhoun S."/>
            <person name="Haridas S."/>
            <person name="Kuo A."/>
            <person name="Mondo S."/>
            <person name="Pangilinan J."/>
            <person name="Riley R."/>
            <person name="Labutti K."/>
            <person name="Andreopoulos B."/>
            <person name="Lipzen A."/>
            <person name="Chen C."/>
            <person name="Yanf M."/>
            <person name="Daum C."/>
            <person name="Ng V."/>
            <person name="Clum A."/>
            <person name="Ohm R."/>
            <person name="Martin F."/>
            <person name="Silar P."/>
            <person name="Natvig D."/>
            <person name="Lalanne C."/>
            <person name="Gautier V."/>
            <person name="Ament-Velasquez S.L."/>
            <person name="Kruys A."/>
            <person name="Hutchinson M.I."/>
            <person name="Powell A.J."/>
            <person name="Barry K."/>
            <person name="Miller A.N."/>
            <person name="Grigoriev I.V."/>
            <person name="Debuchy R."/>
            <person name="Gladieux P."/>
            <person name="Thoren M.H."/>
            <person name="Johannesson H."/>
        </authorList>
    </citation>
    <scope>NUCLEOTIDE SEQUENCE</scope>
    <source>
        <strain evidence="2">CBS 103.79</strain>
    </source>
</reference>
<keyword evidence="1" id="KW-0812">Transmembrane</keyword>
<organism evidence="2 3">
    <name type="scientific">Staphylotrichum tortipilum</name>
    <dbReference type="NCBI Taxonomy" id="2831512"/>
    <lineage>
        <taxon>Eukaryota</taxon>
        <taxon>Fungi</taxon>
        <taxon>Dikarya</taxon>
        <taxon>Ascomycota</taxon>
        <taxon>Pezizomycotina</taxon>
        <taxon>Sordariomycetes</taxon>
        <taxon>Sordariomycetidae</taxon>
        <taxon>Sordariales</taxon>
        <taxon>Chaetomiaceae</taxon>
        <taxon>Staphylotrichum</taxon>
    </lineage>
</organism>
<gene>
    <name evidence="2" type="ORF">C8A05DRAFT_34006</name>
</gene>
<reference evidence="2" key="1">
    <citation type="journal article" date="2023" name="Mol. Phylogenet. Evol.">
        <title>Genome-scale phylogeny and comparative genomics of the fungal order Sordariales.</title>
        <authorList>
            <person name="Hensen N."/>
            <person name="Bonometti L."/>
            <person name="Westerberg I."/>
            <person name="Brannstrom I.O."/>
            <person name="Guillou S."/>
            <person name="Cros-Aarteil S."/>
            <person name="Calhoun S."/>
            <person name="Haridas S."/>
            <person name="Kuo A."/>
            <person name="Mondo S."/>
            <person name="Pangilinan J."/>
            <person name="Riley R."/>
            <person name="LaButti K."/>
            <person name="Andreopoulos B."/>
            <person name="Lipzen A."/>
            <person name="Chen C."/>
            <person name="Yan M."/>
            <person name="Daum C."/>
            <person name="Ng V."/>
            <person name="Clum A."/>
            <person name="Steindorff A."/>
            <person name="Ohm R.A."/>
            <person name="Martin F."/>
            <person name="Silar P."/>
            <person name="Natvig D.O."/>
            <person name="Lalanne C."/>
            <person name="Gautier V."/>
            <person name="Ament-Velasquez S.L."/>
            <person name="Kruys A."/>
            <person name="Hutchinson M.I."/>
            <person name="Powell A.J."/>
            <person name="Barry K."/>
            <person name="Miller A.N."/>
            <person name="Grigoriev I.V."/>
            <person name="Debuchy R."/>
            <person name="Gladieux P."/>
            <person name="Hiltunen Thoren M."/>
            <person name="Johannesson H."/>
        </authorList>
    </citation>
    <scope>NUCLEOTIDE SEQUENCE</scope>
    <source>
        <strain evidence="2">CBS 103.79</strain>
    </source>
</reference>
<keyword evidence="1" id="KW-1133">Transmembrane helix</keyword>
<comment type="caution">
    <text evidence="2">The sequence shown here is derived from an EMBL/GenBank/DDBJ whole genome shotgun (WGS) entry which is preliminary data.</text>
</comment>
<dbReference type="EMBL" id="MU855518">
    <property type="protein sequence ID" value="KAK3902321.1"/>
    <property type="molecule type" value="Genomic_DNA"/>
</dbReference>
<dbReference type="AlphaFoldDB" id="A0AAN6ML94"/>
<dbReference type="Proteomes" id="UP001303889">
    <property type="component" value="Unassembled WGS sequence"/>
</dbReference>
<evidence type="ECO:0000313" key="2">
    <source>
        <dbReference type="EMBL" id="KAK3902321.1"/>
    </source>
</evidence>
<keyword evidence="3" id="KW-1185">Reference proteome</keyword>
<evidence type="ECO:0000313" key="3">
    <source>
        <dbReference type="Proteomes" id="UP001303889"/>
    </source>
</evidence>
<protein>
    <submittedName>
        <fullName evidence="2">Uncharacterized protein</fullName>
    </submittedName>
</protein>
<name>A0AAN6ML94_9PEZI</name>